<comment type="caution">
    <text evidence="1">The sequence shown here is derived from an EMBL/GenBank/DDBJ whole genome shotgun (WGS) entry which is preliminary data.</text>
</comment>
<name>A0A427AC84_ENSVE</name>
<sequence length="217" mass="22697">MASFLPSPFRLGGTRGGFGSGGSGILHVHSFGSHTQFRHPIRSVWQGAGVGGARTLSRGSIATGASLGEVLGGVDLGRRFKWGADRILGGAVRERERGVAWHVRFSVSGAGTSGGFPREPLESEDLHRVEPLLVLPKGSFILTGGEVARTLGLTSVVTSSVVESYDESVDAEVWGEGIAHHTALMARVATVRLARRPDASTSDANMAVDLAAELAQT</sequence>
<protein>
    <submittedName>
        <fullName evidence="1">Uncharacterized protein</fullName>
    </submittedName>
</protein>
<organism evidence="1 2">
    <name type="scientific">Ensete ventricosum</name>
    <name type="common">Abyssinian banana</name>
    <name type="synonym">Musa ensete</name>
    <dbReference type="NCBI Taxonomy" id="4639"/>
    <lineage>
        <taxon>Eukaryota</taxon>
        <taxon>Viridiplantae</taxon>
        <taxon>Streptophyta</taxon>
        <taxon>Embryophyta</taxon>
        <taxon>Tracheophyta</taxon>
        <taxon>Spermatophyta</taxon>
        <taxon>Magnoliopsida</taxon>
        <taxon>Liliopsida</taxon>
        <taxon>Zingiberales</taxon>
        <taxon>Musaceae</taxon>
        <taxon>Ensete</taxon>
    </lineage>
</organism>
<evidence type="ECO:0000313" key="1">
    <source>
        <dbReference type="EMBL" id="RRT73833.1"/>
    </source>
</evidence>
<accession>A0A427AC84</accession>
<evidence type="ECO:0000313" key="2">
    <source>
        <dbReference type="Proteomes" id="UP000287651"/>
    </source>
</evidence>
<dbReference type="AlphaFoldDB" id="A0A427AC84"/>
<gene>
    <name evidence="1" type="ORF">B296_00023688</name>
</gene>
<dbReference type="Proteomes" id="UP000287651">
    <property type="component" value="Unassembled WGS sequence"/>
</dbReference>
<reference evidence="1 2" key="1">
    <citation type="journal article" date="2014" name="Agronomy (Basel)">
        <title>A Draft Genome Sequence for Ensete ventricosum, the Drought-Tolerant Tree Against Hunger.</title>
        <authorList>
            <person name="Harrison J."/>
            <person name="Moore K.A."/>
            <person name="Paszkiewicz K."/>
            <person name="Jones T."/>
            <person name="Grant M."/>
            <person name="Ambacheew D."/>
            <person name="Muzemil S."/>
            <person name="Studholme D.J."/>
        </authorList>
    </citation>
    <scope>NUCLEOTIDE SEQUENCE [LARGE SCALE GENOMIC DNA]</scope>
</reference>
<proteinExistence type="predicted"/>
<dbReference type="EMBL" id="AMZH03002968">
    <property type="protein sequence ID" value="RRT73833.1"/>
    <property type="molecule type" value="Genomic_DNA"/>
</dbReference>